<dbReference type="STRING" id="313628.LNTAR_19292"/>
<dbReference type="AlphaFoldDB" id="A6DQS4"/>
<evidence type="ECO:0000313" key="2">
    <source>
        <dbReference type="Proteomes" id="UP000004947"/>
    </source>
</evidence>
<dbReference type="SUPFAM" id="SSF160631">
    <property type="entry name" value="SMI1/KNR4-like"/>
    <property type="match status" value="1"/>
</dbReference>
<dbReference type="Proteomes" id="UP000004947">
    <property type="component" value="Unassembled WGS sequence"/>
</dbReference>
<dbReference type="EMBL" id="ABCK01000021">
    <property type="protein sequence ID" value="EDM25974.1"/>
    <property type="molecule type" value="Genomic_DNA"/>
</dbReference>
<dbReference type="RefSeq" id="WP_007280197.1">
    <property type="nucleotide sequence ID" value="NZ_ABCK01000021.1"/>
</dbReference>
<organism evidence="1 2">
    <name type="scientific">Lentisphaera araneosa HTCC2155</name>
    <dbReference type="NCBI Taxonomy" id="313628"/>
    <lineage>
        <taxon>Bacteria</taxon>
        <taxon>Pseudomonadati</taxon>
        <taxon>Lentisphaerota</taxon>
        <taxon>Lentisphaeria</taxon>
        <taxon>Lentisphaerales</taxon>
        <taxon>Lentisphaeraceae</taxon>
        <taxon>Lentisphaera</taxon>
    </lineage>
</organism>
<sequence>MKNNLSPQVTPELNNKIIDTINKISCEDEPGTIQVSENYDIKIEDENWKPNSPLVICPEWYSSILKSLPLSGLFFLAPEPEEKYMEEHEFLELTGWENVLEYYPFFIPDMVNSKHYPIASSGYGYLVINHDSTPNDPIYRWDGSAMEYQKAFNSFSDLLDSIDN</sequence>
<gene>
    <name evidence="1" type="ORF">LNTAR_19292</name>
</gene>
<protein>
    <recommendedName>
        <fullName evidence="3">Knr4/Smi1-like domain-containing protein</fullName>
    </recommendedName>
</protein>
<accession>A6DQS4</accession>
<evidence type="ECO:0008006" key="3">
    <source>
        <dbReference type="Google" id="ProtNLM"/>
    </source>
</evidence>
<dbReference type="InterPro" id="IPR037883">
    <property type="entry name" value="Knr4/Smi1-like_sf"/>
</dbReference>
<reference evidence="1 2" key="1">
    <citation type="journal article" date="2010" name="J. Bacteriol.">
        <title>Genome sequence of Lentisphaera araneosa HTCC2155T, the type species of the order Lentisphaerales in the phylum Lentisphaerae.</title>
        <authorList>
            <person name="Thrash J.C."/>
            <person name="Cho J.C."/>
            <person name="Vergin K.L."/>
            <person name="Morris R.M."/>
            <person name="Giovannoni S.J."/>
        </authorList>
    </citation>
    <scope>NUCLEOTIDE SEQUENCE [LARGE SCALE GENOMIC DNA]</scope>
    <source>
        <strain evidence="1 2">HTCC2155</strain>
    </source>
</reference>
<comment type="caution">
    <text evidence="1">The sequence shown here is derived from an EMBL/GenBank/DDBJ whole genome shotgun (WGS) entry which is preliminary data.</text>
</comment>
<proteinExistence type="predicted"/>
<evidence type="ECO:0000313" key="1">
    <source>
        <dbReference type="EMBL" id="EDM25974.1"/>
    </source>
</evidence>
<keyword evidence="2" id="KW-1185">Reference proteome</keyword>
<name>A6DQS4_9BACT</name>